<evidence type="ECO:0000313" key="1">
    <source>
        <dbReference type="EMBL" id="CAK9001697.1"/>
    </source>
</evidence>
<dbReference type="EMBL" id="CAXAMM010003914">
    <property type="protein sequence ID" value="CAK9001697.1"/>
    <property type="molecule type" value="Genomic_DNA"/>
</dbReference>
<gene>
    <name evidence="1" type="ORF">SCF082_LOCUS7039</name>
</gene>
<evidence type="ECO:0000313" key="2">
    <source>
        <dbReference type="Proteomes" id="UP001642464"/>
    </source>
</evidence>
<accession>A0ABP0IGI2</accession>
<reference evidence="1 2" key="1">
    <citation type="submission" date="2024-02" db="EMBL/GenBank/DDBJ databases">
        <authorList>
            <person name="Chen Y."/>
            <person name="Shah S."/>
            <person name="Dougan E. K."/>
            <person name="Thang M."/>
            <person name="Chan C."/>
        </authorList>
    </citation>
    <scope>NUCLEOTIDE SEQUENCE [LARGE SCALE GENOMIC DNA]</scope>
</reference>
<proteinExistence type="predicted"/>
<name>A0ABP0IGI2_9DINO</name>
<sequence>MAEWLMLATGVLAATVVIVMFWILLQYVDMTCTVRSGRHTSGCPDNSCFCSDCDPCNMYLADRHEWQWQHFHCDFFGVPLNRCWLALIMKVWWMGASSRLGWITLRHSGSDPGQLLLVVIACGLSVASGISLQPGWLSQSTKLIMNSLKYNIINTCLLASSICIVFRSASLQPQLGCCGRAFDILSRQLLRSFFPAALLGESCILVLARSRESAEEYIEQENKFYFLYLVLGVFFSWVAWRLARGTSPNYNGRVRLKLKGVVWRLLIVKMIWCTCRCLHWLLTCNDLRTLPDKYNLLMILVERLAALEVLQLIQRFMVLYTQLDQLPVF</sequence>
<dbReference type="Proteomes" id="UP001642464">
    <property type="component" value="Unassembled WGS sequence"/>
</dbReference>
<keyword evidence="2" id="KW-1185">Reference proteome</keyword>
<protein>
    <submittedName>
        <fullName evidence="1">Uncharacterized protein</fullName>
    </submittedName>
</protein>
<organism evidence="1 2">
    <name type="scientific">Durusdinium trenchii</name>
    <dbReference type="NCBI Taxonomy" id="1381693"/>
    <lineage>
        <taxon>Eukaryota</taxon>
        <taxon>Sar</taxon>
        <taxon>Alveolata</taxon>
        <taxon>Dinophyceae</taxon>
        <taxon>Suessiales</taxon>
        <taxon>Symbiodiniaceae</taxon>
        <taxon>Durusdinium</taxon>
    </lineage>
</organism>
<comment type="caution">
    <text evidence="1">The sequence shown here is derived from an EMBL/GenBank/DDBJ whole genome shotgun (WGS) entry which is preliminary data.</text>
</comment>